<dbReference type="InterPro" id="IPR011053">
    <property type="entry name" value="Single_hybrid_motif"/>
</dbReference>
<dbReference type="PANTHER" id="PTHR45266">
    <property type="entry name" value="OXALOACETATE DECARBOXYLASE ALPHA CHAIN"/>
    <property type="match status" value="1"/>
</dbReference>
<evidence type="ECO:0000313" key="11">
    <source>
        <dbReference type="EMBL" id="QEH96960.1"/>
    </source>
</evidence>
<evidence type="ECO:0000256" key="8">
    <source>
        <dbReference type="ARBA" id="ARBA00023267"/>
    </source>
</evidence>
<feature type="domain" description="Lipoyl-binding" evidence="10">
    <location>
        <begin position="82"/>
        <end position="158"/>
    </location>
</feature>
<evidence type="ECO:0000256" key="5">
    <source>
        <dbReference type="ARBA" id="ARBA00022832"/>
    </source>
</evidence>
<dbReference type="PANTHER" id="PTHR45266:SF3">
    <property type="entry name" value="OXALOACETATE DECARBOXYLASE ALPHA CHAIN"/>
    <property type="match status" value="1"/>
</dbReference>
<evidence type="ECO:0000256" key="9">
    <source>
        <dbReference type="RuleBase" id="RU364072"/>
    </source>
</evidence>
<protein>
    <recommendedName>
        <fullName evidence="3 9">Biotin carboxyl carrier protein of acetyl-CoA carboxylase</fullName>
    </recommendedName>
</protein>
<evidence type="ECO:0000256" key="2">
    <source>
        <dbReference type="ARBA" id="ARBA00005194"/>
    </source>
</evidence>
<dbReference type="GO" id="GO:0006633">
    <property type="term" value="P:fatty acid biosynthetic process"/>
    <property type="evidence" value="ECO:0007669"/>
    <property type="project" value="UniProtKB-KW"/>
</dbReference>
<sequence>MELDLQRLDALMARMQTLGITELDYRNGAEHLRLVRGAGTVASAPVAQPSSSGPATASMSAPAGVVQLHTLVTAPEQAAPATETIEAPMHGQFYTSPAPDAPPFVQVGDTVKEGQALYILEVMKTLSRIEAEYPCCIVEILAQNAQPLEPGTPLFRVERLNA</sequence>
<keyword evidence="6 9" id="KW-0443">Lipid metabolism</keyword>
<dbReference type="Gene3D" id="2.40.50.100">
    <property type="match status" value="1"/>
</dbReference>
<dbReference type="InterPro" id="IPR050709">
    <property type="entry name" value="Biotin_Carboxyl_Carrier/Decarb"/>
</dbReference>
<dbReference type="Pfam" id="PF00364">
    <property type="entry name" value="Biotin_lipoyl"/>
    <property type="match status" value="1"/>
</dbReference>
<accession>A0AAP9EU68</accession>
<keyword evidence="5 9" id="KW-0276">Fatty acid metabolism</keyword>
<evidence type="ECO:0000256" key="4">
    <source>
        <dbReference type="ARBA" id="ARBA00022516"/>
    </source>
</evidence>
<keyword evidence="4 9" id="KW-0444">Lipid biosynthesis</keyword>
<evidence type="ECO:0000256" key="6">
    <source>
        <dbReference type="ARBA" id="ARBA00023098"/>
    </source>
</evidence>
<comment type="pathway">
    <text evidence="2 9">Lipid metabolism; fatty acid biosynthesis.</text>
</comment>
<dbReference type="InterPro" id="IPR000089">
    <property type="entry name" value="Biotin_lipoyl"/>
</dbReference>
<evidence type="ECO:0000256" key="1">
    <source>
        <dbReference type="ARBA" id="ARBA00003761"/>
    </source>
</evidence>
<name>A0AAP9EU68_GLUTH</name>
<evidence type="ECO:0000256" key="3">
    <source>
        <dbReference type="ARBA" id="ARBA00017562"/>
    </source>
</evidence>
<evidence type="ECO:0000313" key="12">
    <source>
        <dbReference type="Proteomes" id="UP000323560"/>
    </source>
</evidence>
<keyword evidence="7 9" id="KW-0275">Fatty acid biosynthesis</keyword>
<proteinExistence type="predicted"/>
<comment type="function">
    <text evidence="1 9">This protein is a component of the acetyl coenzyme A carboxylase complex; first, biotin carboxylase catalyzes the carboxylation of the carrier protein and then the transcarboxylase transfers the carboxyl group to form malonyl-CoA.</text>
</comment>
<dbReference type="PROSITE" id="PS00188">
    <property type="entry name" value="BIOTIN"/>
    <property type="match status" value="1"/>
</dbReference>
<dbReference type="PRINTS" id="PR01071">
    <property type="entry name" value="ACOABIOTINCC"/>
</dbReference>
<dbReference type="GO" id="GO:0003989">
    <property type="term" value="F:acetyl-CoA carboxylase activity"/>
    <property type="evidence" value="ECO:0007669"/>
    <property type="project" value="InterPro"/>
</dbReference>
<dbReference type="Proteomes" id="UP000323560">
    <property type="component" value="Chromosome"/>
</dbReference>
<gene>
    <name evidence="11" type="primary">accB</name>
    <name evidence="11" type="ORF">FXF46_12310</name>
</gene>
<dbReference type="EMBL" id="CP043043">
    <property type="protein sequence ID" value="QEH96960.1"/>
    <property type="molecule type" value="Genomic_DNA"/>
</dbReference>
<reference evidence="11 12" key="1">
    <citation type="submission" date="2019-08" db="EMBL/GenBank/DDBJ databases">
        <title>Gluconobacter frateurii HD924 genome.</title>
        <authorList>
            <person name="Liu Y."/>
            <person name="Zhang P."/>
        </authorList>
    </citation>
    <scope>NUCLEOTIDE SEQUENCE [LARGE SCALE GENOMIC DNA]</scope>
    <source>
        <strain evidence="11 12">HD924</strain>
    </source>
</reference>
<dbReference type="NCBIfam" id="TIGR00531">
    <property type="entry name" value="BCCP"/>
    <property type="match status" value="1"/>
</dbReference>
<dbReference type="SUPFAM" id="SSF51230">
    <property type="entry name" value="Single hybrid motif"/>
    <property type="match status" value="1"/>
</dbReference>
<evidence type="ECO:0000256" key="7">
    <source>
        <dbReference type="ARBA" id="ARBA00023160"/>
    </source>
</evidence>
<organism evidence="11 12">
    <name type="scientific">Gluconobacter thailandicus</name>
    <dbReference type="NCBI Taxonomy" id="257438"/>
    <lineage>
        <taxon>Bacteria</taxon>
        <taxon>Pseudomonadati</taxon>
        <taxon>Pseudomonadota</taxon>
        <taxon>Alphaproteobacteria</taxon>
        <taxon>Acetobacterales</taxon>
        <taxon>Acetobacteraceae</taxon>
        <taxon>Gluconobacter</taxon>
    </lineage>
</organism>
<dbReference type="CDD" id="cd06850">
    <property type="entry name" value="biotinyl_domain"/>
    <property type="match status" value="1"/>
</dbReference>
<dbReference type="AlphaFoldDB" id="A0AAP9EU68"/>
<dbReference type="PROSITE" id="PS50968">
    <property type="entry name" value="BIOTINYL_LIPOYL"/>
    <property type="match status" value="1"/>
</dbReference>
<dbReference type="InterPro" id="IPR001249">
    <property type="entry name" value="AcCoA_biotinCC"/>
</dbReference>
<dbReference type="GO" id="GO:0009317">
    <property type="term" value="C:acetyl-CoA carboxylase complex"/>
    <property type="evidence" value="ECO:0007669"/>
    <property type="project" value="InterPro"/>
</dbReference>
<keyword evidence="8 9" id="KW-0092">Biotin</keyword>
<evidence type="ECO:0000259" key="10">
    <source>
        <dbReference type="PROSITE" id="PS50968"/>
    </source>
</evidence>
<dbReference type="InterPro" id="IPR001882">
    <property type="entry name" value="Biotin_BS"/>
</dbReference>
<dbReference type="KEGG" id="gti:FXF46_12310"/>